<protein>
    <submittedName>
        <fullName evidence="1">Uncharacterized protein</fullName>
    </submittedName>
</protein>
<accession>A0A8J8NS55</accession>
<dbReference type="AlphaFoldDB" id="A0A8J8NS55"/>
<reference evidence="1" key="1">
    <citation type="submission" date="2019-06" db="EMBL/GenBank/DDBJ databases">
        <authorList>
            <person name="Zheng W."/>
        </authorList>
    </citation>
    <scope>NUCLEOTIDE SEQUENCE</scope>
    <source>
        <strain evidence="1">QDHG01</strain>
    </source>
</reference>
<dbReference type="Proteomes" id="UP000785679">
    <property type="component" value="Unassembled WGS sequence"/>
</dbReference>
<dbReference type="EMBL" id="RRYP01009278">
    <property type="protein sequence ID" value="TNV79166.1"/>
    <property type="molecule type" value="Genomic_DNA"/>
</dbReference>
<comment type="caution">
    <text evidence="1">The sequence shown here is derived from an EMBL/GenBank/DDBJ whole genome shotgun (WGS) entry which is preliminary data.</text>
</comment>
<organism evidence="1 2">
    <name type="scientific">Halteria grandinella</name>
    <dbReference type="NCBI Taxonomy" id="5974"/>
    <lineage>
        <taxon>Eukaryota</taxon>
        <taxon>Sar</taxon>
        <taxon>Alveolata</taxon>
        <taxon>Ciliophora</taxon>
        <taxon>Intramacronucleata</taxon>
        <taxon>Spirotrichea</taxon>
        <taxon>Stichotrichia</taxon>
        <taxon>Sporadotrichida</taxon>
        <taxon>Halteriidae</taxon>
        <taxon>Halteria</taxon>
    </lineage>
</organism>
<name>A0A8J8NS55_HALGN</name>
<gene>
    <name evidence="1" type="ORF">FGO68_gene2798</name>
</gene>
<proteinExistence type="predicted"/>
<keyword evidence="2" id="KW-1185">Reference proteome</keyword>
<sequence>MEQKISQSVEIKRIVTQQSAIQYFSLQNNLLIGWCSNNATSWVTLQIIPLKYIHQSRSQYIKDAIFSTQGNLVCTRSQEYQE</sequence>
<evidence type="ECO:0000313" key="2">
    <source>
        <dbReference type="Proteomes" id="UP000785679"/>
    </source>
</evidence>
<evidence type="ECO:0000313" key="1">
    <source>
        <dbReference type="EMBL" id="TNV79166.1"/>
    </source>
</evidence>